<organism evidence="2 3">
    <name type="scientific">Metamycoplasma orale</name>
    <name type="common">Mycoplasma orale</name>
    <dbReference type="NCBI Taxonomy" id="2121"/>
    <lineage>
        <taxon>Bacteria</taxon>
        <taxon>Bacillati</taxon>
        <taxon>Mycoplasmatota</taxon>
        <taxon>Mycoplasmoidales</taxon>
        <taxon>Metamycoplasmataceae</taxon>
        <taxon>Metamycoplasma</taxon>
    </lineage>
</organism>
<dbReference type="KEGG" id="mob:NCTC10112_00390"/>
<proteinExistence type="predicted"/>
<gene>
    <name evidence="2" type="ORF">NCTC10112_00390</name>
</gene>
<keyword evidence="1" id="KW-0472">Membrane</keyword>
<dbReference type="Proteomes" id="UP000290482">
    <property type="component" value="Chromosome"/>
</dbReference>
<sequence length="171" mass="20537">MENKIKKYFLTFNILINILFLASLIFIAIYIIIVNNYNSRLKEIWPHHIYLKKMQNWKDIYIISFILIYLSFFIIWITQFIILLRNKNNLVKSFFAIFYWKQLILIADTSKKNKTNFIIVSISLFICLLSIIISSVFNLISDFIHLPFIIYSIYLITIFLIYIPLCITTKK</sequence>
<keyword evidence="1" id="KW-1133">Transmembrane helix</keyword>
<reference evidence="2 3" key="1">
    <citation type="submission" date="2019-01" db="EMBL/GenBank/DDBJ databases">
        <authorList>
            <consortium name="Pathogen Informatics"/>
        </authorList>
    </citation>
    <scope>NUCLEOTIDE SEQUENCE [LARGE SCALE GENOMIC DNA]</scope>
    <source>
        <strain evidence="2 3">NCTC10112</strain>
    </source>
</reference>
<dbReference type="AlphaFoldDB" id="A0A448ZWZ0"/>
<evidence type="ECO:0000313" key="3">
    <source>
        <dbReference type="Proteomes" id="UP000290482"/>
    </source>
</evidence>
<keyword evidence="3" id="KW-1185">Reference proteome</keyword>
<feature type="transmembrane region" description="Helical" evidence="1">
    <location>
        <begin position="117"/>
        <end position="140"/>
    </location>
</feature>
<name>A0A448ZWZ0_METOS</name>
<feature type="transmembrane region" description="Helical" evidence="1">
    <location>
        <begin position="146"/>
        <end position="167"/>
    </location>
</feature>
<protein>
    <submittedName>
        <fullName evidence="2">Uncharacterized protein</fullName>
    </submittedName>
</protein>
<feature type="transmembrane region" description="Helical" evidence="1">
    <location>
        <begin position="12"/>
        <end position="33"/>
    </location>
</feature>
<evidence type="ECO:0000256" key="1">
    <source>
        <dbReference type="SAM" id="Phobius"/>
    </source>
</evidence>
<dbReference type="EMBL" id="LR214940">
    <property type="protein sequence ID" value="VEU55741.1"/>
    <property type="molecule type" value="Genomic_DNA"/>
</dbReference>
<accession>A0A448ZWZ0</accession>
<keyword evidence="1" id="KW-0812">Transmembrane</keyword>
<evidence type="ECO:0000313" key="2">
    <source>
        <dbReference type="EMBL" id="VEU55741.1"/>
    </source>
</evidence>
<feature type="transmembrane region" description="Helical" evidence="1">
    <location>
        <begin position="60"/>
        <end position="84"/>
    </location>
</feature>